<proteinExistence type="predicted"/>
<dbReference type="RefSeq" id="WP_191170101.1">
    <property type="nucleotide sequence ID" value="NZ_JACXZS010000001.1"/>
</dbReference>
<dbReference type="Pfam" id="PF22523">
    <property type="entry name" value="DUF6999"/>
    <property type="match status" value="1"/>
</dbReference>
<evidence type="ECO:0000313" key="1">
    <source>
        <dbReference type="EMBL" id="MBD3940483.1"/>
    </source>
</evidence>
<sequence length="283" mass="32896">MPEYVKSDPSMWEAIYADPSVPLDRALVRQIIDDQRRLSRRWLYPIARVLSRVLVALISIVKRVLPFRWMPLGTMDALCVWFLRRFVSPDAVELLIRHFVVETNLVNFIIRNTPVAMAPVTLRPETLSGLGDNAVVEHDVNVYDVLIALDRVPLTRPETLDFSQLDVPRLDAERWRRRYLRLDIQTALCFMNIPFSMALTVEEYRRAVHSIRFDDSFLEILALVTGDDTFRHWKLAGMSLWMDSNVDVPRMVYRHALVCEYAHAQLVKLKGGVYPRETAARFD</sequence>
<accession>A0ABR8NKN3</accession>
<dbReference type="Proteomes" id="UP000598426">
    <property type="component" value="Unassembled WGS sequence"/>
</dbReference>
<name>A0ABR8NKN3_9MICO</name>
<dbReference type="InterPro" id="IPR054268">
    <property type="entry name" value="DUF6999"/>
</dbReference>
<dbReference type="EMBL" id="JACXZS010000001">
    <property type="protein sequence ID" value="MBD3940483.1"/>
    <property type="molecule type" value="Genomic_DNA"/>
</dbReference>
<organism evidence="1 2">
    <name type="scientific">Microbacterium helvum</name>
    <dbReference type="NCBI Taxonomy" id="2773713"/>
    <lineage>
        <taxon>Bacteria</taxon>
        <taxon>Bacillati</taxon>
        <taxon>Actinomycetota</taxon>
        <taxon>Actinomycetes</taxon>
        <taxon>Micrococcales</taxon>
        <taxon>Microbacteriaceae</taxon>
        <taxon>Microbacterium</taxon>
    </lineage>
</organism>
<gene>
    <name evidence="1" type="ORF">IF188_02055</name>
</gene>
<protein>
    <submittedName>
        <fullName evidence="1">Uncharacterized protein</fullName>
    </submittedName>
</protein>
<comment type="caution">
    <text evidence="1">The sequence shown here is derived from an EMBL/GenBank/DDBJ whole genome shotgun (WGS) entry which is preliminary data.</text>
</comment>
<evidence type="ECO:0000313" key="2">
    <source>
        <dbReference type="Proteomes" id="UP000598426"/>
    </source>
</evidence>
<keyword evidence="2" id="KW-1185">Reference proteome</keyword>
<reference evidence="1 2" key="1">
    <citation type="submission" date="2020-09" db="EMBL/GenBank/DDBJ databases">
        <title>Isolation and identification of active actinomycetes.</title>
        <authorList>
            <person name="Li X."/>
        </authorList>
    </citation>
    <scope>NUCLEOTIDE SEQUENCE [LARGE SCALE GENOMIC DNA]</scope>
    <source>
        <strain evidence="1 2">NEAU-LLC</strain>
    </source>
</reference>